<evidence type="ECO:0000313" key="1">
    <source>
        <dbReference type="EMBL" id="SVC02254.1"/>
    </source>
</evidence>
<dbReference type="InterPro" id="IPR003748">
    <property type="entry name" value="DUF169"/>
</dbReference>
<protein>
    <submittedName>
        <fullName evidence="1">Uncharacterized protein</fullName>
    </submittedName>
</protein>
<organism evidence="1">
    <name type="scientific">marine metagenome</name>
    <dbReference type="NCBI Taxonomy" id="408172"/>
    <lineage>
        <taxon>unclassified sequences</taxon>
        <taxon>metagenomes</taxon>
        <taxon>ecological metagenomes</taxon>
    </lineage>
</organism>
<accession>A0A382IR05</accession>
<dbReference type="PANTHER" id="PTHR37954">
    <property type="entry name" value="BLL4979 PROTEIN"/>
    <property type="match status" value="1"/>
</dbReference>
<proteinExistence type="predicted"/>
<dbReference type="EMBL" id="UINC01069121">
    <property type="protein sequence ID" value="SVC02254.1"/>
    <property type="molecule type" value="Genomic_DNA"/>
</dbReference>
<dbReference type="Pfam" id="PF02596">
    <property type="entry name" value="DUF169"/>
    <property type="match status" value="1"/>
</dbReference>
<sequence length="193" mass="21409">MIPLEFAASIIRRVKEPSQALISWFWLCYLCVRPANRDDDMSESVIASDLDFDGAAVVAELNQLLRLRTTPIGMKMFATKADMEAVPRIRRPKEIHTTDQIVGQAARNGWTVGITMDDLVGAQCGTVIGLHPRSDEWLSGDRMTGVWYSNQEEAAAHQASMDVLEYGHFEAMAVSPLAANRLNPPDICLIYAT</sequence>
<gene>
    <name evidence="1" type="ORF">METZ01_LOCUS255108</name>
</gene>
<name>A0A382IR05_9ZZZZ</name>
<feature type="non-terminal residue" evidence="1">
    <location>
        <position position="193"/>
    </location>
</feature>
<dbReference type="PANTHER" id="PTHR37954:SF3">
    <property type="entry name" value="DUF169 DOMAIN-CONTAINING PROTEIN"/>
    <property type="match status" value="1"/>
</dbReference>
<reference evidence="1" key="1">
    <citation type="submission" date="2018-05" db="EMBL/GenBank/DDBJ databases">
        <authorList>
            <person name="Lanie J.A."/>
            <person name="Ng W.-L."/>
            <person name="Kazmierczak K.M."/>
            <person name="Andrzejewski T.M."/>
            <person name="Davidsen T.M."/>
            <person name="Wayne K.J."/>
            <person name="Tettelin H."/>
            <person name="Glass J.I."/>
            <person name="Rusch D."/>
            <person name="Podicherti R."/>
            <person name="Tsui H.-C.T."/>
            <person name="Winkler M.E."/>
        </authorList>
    </citation>
    <scope>NUCLEOTIDE SEQUENCE</scope>
</reference>
<dbReference type="AlphaFoldDB" id="A0A382IR05"/>